<evidence type="ECO:0000313" key="4">
    <source>
        <dbReference type="Proteomes" id="UP000410492"/>
    </source>
</evidence>
<dbReference type="OrthoDB" id="6771546at2759"/>
<reference evidence="2 4" key="1">
    <citation type="submission" date="2019-01" db="EMBL/GenBank/DDBJ databases">
        <authorList>
            <person name="Sayadi A."/>
        </authorList>
    </citation>
    <scope>NUCLEOTIDE SEQUENCE [LARGE SCALE GENOMIC DNA]</scope>
</reference>
<protein>
    <submittedName>
        <fullName evidence="2">Uncharacterized protein</fullName>
    </submittedName>
</protein>
<feature type="compositionally biased region" description="Basic residues" evidence="1">
    <location>
        <begin position="82"/>
        <end position="92"/>
    </location>
</feature>
<evidence type="ECO:0000313" key="3">
    <source>
        <dbReference type="EMBL" id="VEN59308.1"/>
    </source>
</evidence>
<dbReference type="AlphaFoldDB" id="A0A653BJI2"/>
<name>A0A653BJI2_CALMS</name>
<keyword evidence="4" id="KW-1185">Reference proteome</keyword>
<proteinExistence type="predicted"/>
<feature type="compositionally biased region" description="Polar residues" evidence="1">
    <location>
        <begin position="54"/>
        <end position="63"/>
    </location>
</feature>
<accession>A0A653BJI2</accession>
<feature type="region of interest" description="Disordered" evidence="1">
    <location>
        <begin position="1"/>
        <end position="123"/>
    </location>
</feature>
<evidence type="ECO:0000256" key="1">
    <source>
        <dbReference type="SAM" id="MobiDB-lite"/>
    </source>
</evidence>
<organism evidence="2 4">
    <name type="scientific">Callosobruchus maculatus</name>
    <name type="common">Southern cowpea weevil</name>
    <name type="synonym">Pulse bruchid</name>
    <dbReference type="NCBI Taxonomy" id="64391"/>
    <lineage>
        <taxon>Eukaryota</taxon>
        <taxon>Metazoa</taxon>
        <taxon>Ecdysozoa</taxon>
        <taxon>Arthropoda</taxon>
        <taxon>Hexapoda</taxon>
        <taxon>Insecta</taxon>
        <taxon>Pterygota</taxon>
        <taxon>Neoptera</taxon>
        <taxon>Endopterygota</taxon>
        <taxon>Coleoptera</taxon>
        <taxon>Polyphaga</taxon>
        <taxon>Cucujiformia</taxon>
        <taxon>Chrysomeloidea</taxon>
        <taxon>Chrysomelidae</taxon>
        <taxon>Bruchinae</taxon>
        <taxon>Bruchini</taxon>
        <taxon>Callosobruchus</taxon>
    </lineage>
</organism>
<dbReference type="EMBL" id="CAACVG010001795">
    <property type="protein sequence ID" value="VEN35702.1"/>
    <property type="molecule type" value="Genomic_DNA"/>
</dbReference>
<feature type="compositionally biased region" description="Basic and acidic residues" evidence="1">
    <location>
        <begin position="99"/>
        <end position="123"/>
    </location>
</feature>
<evidence type="ECO:0000313" key="2">
    <source>
        <dbReference type="EMBL" id="VEN35702.1"/>
    </source>
</evidence>
<feature type="non-terminal residue" evidence="2">
    <location>
        <position position="1"/>
    </location>
</feature>
<feature type="compositionally biased region" description="Basic and acidic residues" evidence="1">
    <location>
        <begin position="1"/>
        <end position="16"/>
    </location>
</feature>
<sequence length="123" mass="12983">QEKDENAKDSTAEKDAATPAAAEEVKENGVAEPEGAAPTKSAVEGDATAAGDQLNESALSQGDKTPEGATDGKTEETEGKKKEGKNKKKKWSFRSISFSKKDKSKPASKEAEKNGEVKEVAEE</sequence>
<dbReference type="Proteomes" id="UP000410492">
    <property type="component" value="Unassembled WGS sequence"/>
</dbReference>
<feature type="compositionally biased region" description="Basic and acidic residues" evidence="1">
    <location>
        <begin position="64"/>
        <end position="81"/>
    </location>
</feature>
<dbReference type="EMBL" id="CAACVG010011974">
    <property type="protein sequence ID" value="VEN59308.1"/>
    <property type="molecule type" value="Genomic_DNA"/>
</dbReference>
<feature type="non-terminal residue" evidence="2">
    <location>
        <position position="123"/>
    </location>
</feature>
<gene>
    <name evidence="2" type="ORF">CALMAC_LOCUS1541</name>
    <name evidence="3" type="ORF">CALMAC_LOCUS17371</name>
</gene>